<accession>A0A6A6CVW6</accession>
<dbReference type="GO" id="GO:0051118">
    <property type="term" value="F:glucan endo-1,3-alpha-glucosidase activity"/>
    <property type="evidence" value="ECO:0007669"/>
    <property type="project" value="InterPro"/>
</dbReference>
<name>A0A6A6CVW6_ZASCE</name>
<proteinExistence type="predicted"/>
<keyword evidence="2" id="KW-1185">Reference proteome</keyword>
<gene>
    <name evidence="1" type="ORF">M409DRAFT_18825</name>
</gene>
<dbReference type="EMBL" id="ML993584">
    <property type="protein sequence ID" value="KAF2170853.1"/>
    <property type="molecule type" value="Genomic_DNA"/>
</dbReference>
<dbReference type="GeneID" id="54557938"/>
<dbReference type="RefSeq" id="XP_033671742.1">
    <property type="nucleotide sequence ID" value="XM_033804666.1"/>
</dbReference>
<organism evidence="1 2">
    <name type="scientific">Zasmidium cellare ATCC 36951</name>
    <dbReference type="NCBI Taxonomy" id="1080233"/>
    <lineage>
        <taxon>Eukaryota</taxon>
        <taxon>Fungi</taxon>
        <taxon>Dikarya</taxon>
        <taxon>Ascomycota</taxon>
        <taxon>Pezizomycotina</taxon>
        <taxon>Dothideomycetes</taxon>
        <taxon>Dothideomycetidae</taxon>
        <taxon>Mycosphaerellales</taxon>
        <taxon>Mycosphaerellaceae</taxon>
        <taxon>Zasmidium</taxon>
    </lineage>
</organism>
<dbReference type="Gene3D" id="3.20.20.80">
    <property type="entry name" value="Glycosidases"/>
    <property type="match status" value="1"/>
</dbReference>
<evidence type="ECO:0000313" key="2">
    <source>
        <dbReference type="Proteomes" id="UP000799537"/>
    </source>
</evidence>
<sequence>MEEILSMNPRPDFVEVITWNDAGESHYIGNIWGEGYNPQELAYGNVQDWPHFGWQSLVASFIDAFKSGKDSSSMFPASGQKPAGAMWYRTFPKNASCSEDPMGRPNGAGSAVDSVNFAVAVPTSAHGYTLVVTSGTTKLQTFTLQPGLNYAAVPGLNMGTQRADIYAPNSNTPALSAAGGHAVTSEPSLPSNICNFNFQVVPFT</sequence>
<dbReference type="Proteomes" id="UP000799537">
    <property type="component" value="Unassembled WGS sequence"/>
</dbReference>
<reference evidence="1" key="1">
    <citation type="journal article" date="2020" name="Stud. Mycol.">
        <title>101 Dothideomycetes genomes: a test case for predicting lifestyles and emergence of pathogens.</title>
        <authorList>
            <person name="Haridas S."/>
            <person name="Albert R."/>
            <person name="Binder M."/>
            <person name="Bloem J."/>
            <person name="Labutti K."/>
            <person name="Salamov A."/>
            <person name="Andreopoulos B."/>
            <person name="Baker S."/>
            <person name="Barry K."/>
            <person name="Bills G."/>
            <person name="Bluhm B."/>
            <person name="Cannon C."/>
            <person name="Castanera R."/>
            <person name="Culley D."/>
            <person name="Daum C."/>
            <person name="Ezra D."/>
            <person name="Gonzalez J."/>
            <person name="Henrissat B."/>
            <person name="Kuo A."/>
            <person name="Liang C."/>
            <person name="Lipzen A."/>
            <person name="Lutzoni F."/>
            <person name="Magnuson J."/>
            <person name="Mondo S."/>
            <person name="Nolan M."/>
            <person name="Ohm R."/>
            <person name="Pangilinan J."/>
            <person name="Park H.-J."/>
            <person name="Ramirez L."/>
            <person name="Alfaro M."/>
            <person name="Sun H."/>
            <person name="Tritt A."/>
            <person name="Yoshinaga Y."/>
            <person name="Zwiers L.-H."/>
            <person name="Turgeon B."/>
            <person name="Goodwin S."/>
            <person name="Spatafora J."/>
            <person name="Crous P."/>
            <person name="Grigoriev I."/>
        </authorList>
    </citation>
    <scope>NUCLEOTIDE SEQUENCE</scope>
    <source>
        <strain evidence="1">ATCC 36951</strain>
    </source>
</reference>
<dbReference type="AlphaFoldDB" id="A0A6A6CVW6"/>
<dbReference type="OrthoDB" id="3257981at2759"/>
<dbReference type="Pfam" id="PF03659">
    <property type="entry name" value="Glyco_hydro_71"/>
    <property type="match status" value="1"/>
</dbReference>
<protein>
    <submittedName>
        <fullName evidence="1">Glycoside hydrolase family 71 protein</fullName>
    </submittedName>
</protein>
<evidence type="ECO:0000313" key="1">
    <source>
        <dbReference type="EMBL" id="KAF2170853.1"/>
    </source>
</evidence>
<keyword evidence="1" id="KW-0378">Hydrolase</keyword>
<dbReference type="InterPro" id="IPR005197">
    <property type="entry name" value="Glyco_hydro_71"/>
</dbReference>